<dbReference type="SUPFAM" id="SSF90123">
    <property type="entry name" value="ABC transporter transmembrane region"/>
    <property type="match status" value="2"/>
</dbReference>
<evidence type="ECO:0000259" key="11">
    <source>
        <dbReference type="PROSITE" id="PS50929"/>
    </source>
</evidence>
<name>A0AA38Y9B4_9EURO</name>
<feature type="domain" description="ABC transporter" evidence="10">
    <location>
        <begin position="1185"/>
        <end position="1445"/>
    </location>
</feature>
<dbReference type="Proteomes" id="UP001172681">
    <property type="component" value="Unassembled WGS sequence"/>
</dbReference>
<dbReference type="Pfam" id="PF00664">
    <property type="entry name" value="ABC_membrane"/>
    <property type="match status" value="2"/>
</dbReference>
<feature type="transmembrane region" description="Helical" evidence="9">
    <location>
        <begin position="304"/>
        <end position="323"/>
    </location>
</feature>
<reference evidence="12" key="1">
    <citation type="submission" date="2022-10" db="EMBL/GenBank/DDBJ databases">
        <title>Culturing micro-colonial fungi from biological soil crusts in the Mojave desert and describing Neophaeococcomyces mojavensis, and introducing the new genera and species Taxawa tesnikishii.</title>
        <authorList>
            <person name="Kurbessoian T."/>
            <person name="Stajich J.E."/>
        </authorList>
    </citation>
    <scope>NUCLEOTIDE SEQUENCE</scope>
    <source>
        <strain evidence="12">TK_35</strain>
    </source>
</reference>
<dbReference type="InterPro" id="IPR027417">
    <property type="entry name" value="P-loop_NTPase"/>
</dbReference>
<feature type="region of interest" description="Disordered" evidence="8">
    <location>
        <begin position="814"/>
        <end position="844"/>
    </location>
</feature>
<dbReference type="InterPro" id="IPR017871">
    <property type="entry name" value="ABC_transporter-like_CS"/>
</dbReference>
<keyword evidence="5" id="KW-0067">ATP-binding</keyword>
<dbReference type="GO" id="GO:0140359">
    <property type="term" value="F:ABC-type transporter activity"/>
    <property type="evidence" value="ECO:0007669"/>
    <property type="project" value="InterPro"/>
</dbReference>
<dbReference type="CDD" id="cd18580">
    <property type="entry name" value="ABC_6TM_ABCC_D2"/>
    <property type="match status" value="1"/>
</dbReference>
<feature type="compositionally biased region" description="Polar residues" evidence="8">
    <location>
        <begin position="826"/>
        <end position="838"/>
    </location>
</feature>
<comment type="subcellular location">
    <subcellularLocation>
        <location evidence="1">Membrane</location>
        <topology evidence="1">Multi-pass membrane protein</topology>
    </subcellularLocation>
</comment>
<dbReference type="SMART" id="SM00382">
    <property type="entry name" value="AAA"/>
    <property type="match status" value="2"/>
</dbReference>
<feature type="transmembrane region" description="Helical" evidence="9">
    <location>
        <begin position="864"/>
        <end position="883"/>
    </location>
</feature>
<feature type="transmembrane region" description="Helical" evidence="9">
    <location>
        <begin position="34"/>
        <end position="57"/>
    </location>
</feature>
<feature type="transmembrane region" description="Helical" evidence="9">
    <location>
        <begin position="1003"/>
        <end position="1019"/>
    </location>
</feature>
<keyword evidence="4" id="KW-0547">Nucleotide-binding</keyword>
<dbReference type="PANTHER" id="PTHR24223:SF399">
    <property type="entry name" value="ABC TRANSPORTER ATNG"/>
    <property type="match status" value="1"/>
</dbReference>
<dbReference type="InterPro" id="IPR050173">
    <property type="entry name" value="ABC_transporter_C-like"/>
</dbReference>
<feature type="transmembrane region" description="Helical" evidence="9">
    <location>
        <begin position="275"/>
        <end position="295"/>
    </location>
</feature>
<evidence type="ECO:0000256" key="7">
    <source>
        <dbReference type="ARBA" id="ARBA00023136"/>
    </source>
</evidence>
<dbReference type="PROSITE" id="PS00211">
    <property type="entry name" value="ABC_TRANSPORTER_1"/>
    <property type="match status" value="2"/>
</dbReference>
<dbReference type="GO" id="GO:0005524">
    <property type="term" value="F:ATP binding"/>
    <property type="evidence" value="ECO:0007669"/>
    <property type="project" value="UniProtKB-KW"/>
</dbReference>
<feature type="transmembrane region" description="Helical" evidence="9">
    <location>
        <begin position="116"/>
        <end position="140"/>
    </location>
</feature>
<keyword evidence="13" id="KW-1185">Reference proteome</keyword>
<evidence type="ECO:0000256" key="3">
    <source>
        <dbReference type="ARBA" id="ARBA00022692"/>
    </source>
</evidence>
<evidence type="ECO:0000256" key="8">
    <source>
        <dbReference type="SAM" id="MobiDB-lite"/>
    </source>
</evidence>
<evidence type="ECO:0000256" key="9">
    <source>
        <dbReference type="SAM" id="Phobius"/>
    </source>
</evidence>
<dbReference type="FunFam" id="1.20.1560.10:FF:000066">
    <property type="entry name" value="ABC multidrug transporter (Eurofung)"/>
    <property type="match status" value="1"/>
</dbReference>
<feature type="domain" description="ABC transporter" evidence="10">
    <location>
        <begin position="576"/>
        <end position="803"/>
    </location>
</feature>
<dbReference type="GO" id="GO:0016887">
    <property type="term" value="F:ATP hydrolysis activity"/>
    <property type="evidence" value="ECO:0007669"/>
    <property type="project" value="InterPro"/>
</dbReference>
<comment type="caution">
    <text evidence="12">The sequence shown here is derived from an EMBL/GenBank/DDBJ whole genome shotgun (WGS) entry which is preliminary data.</text>
</comment>
<keyword evidence="6 9" id="KW-1133">Transmembrane helix</keyword>
<dbReference type="GO" id="GO:0016020">
    <property type="term" value="C:membrane"/>
    <property type="evidence" value="ECO:0007669"/>
    <property type="project" value="UniProtKB-SubCell"/>
</dbReference>
<dbReference type="EMBL" id="JAPDRN010000015">
    <property type="protein sequence ID" value="KAJ9640194.1"/>
    <property type="molecule type" value="Genomic_DNA"/>
</dbReference>
<dbReference type="InterPro" id="IPR036640">
    <property type="entry name" value="ABC1_TM_sf"/>
</dbReference>
<feature type="transmembrane region" description="Helical" evidence="9">
    <location>
        <begin position="903"/>
        <end position="925"/>
    </location>
</feature>
<dbReference type="PROSITE" id="PS50929">
    <property type="entry name" value="ABC_TM1F"/>
    <property type="match status" value="2"/>
</dbReference>
<evidence type="ECO:0000313" key="12">
    <source>
        <dbReference type="EMBL" id="KAJ9640194.1"/>
    </source>
</evidence>
<evidence type="ECO:0000256" key="2">
    <source>
        <dbReference type="ARBA" id="ARBA00022448"/>
    </source>
</evidence>
<dbReference type="Gene3D" id="1.20.1560.10">
    <property type="entry name" value="ABC transporter type 1, transmembrane domain"/>
    <property type="match status" value="2"/>
</dbReference>
<evidence type="ECO:0000256" key="6">
    <source>
        <dbReference type="ARBA" id="ARBA00022989"/>
    </source>
</evidence>
<feature type="transmembrane region" description="Helical" evidence="9">
    <location>
        <begin position="1087"/>
        <end position="1108"/>
    </location>
</feature>
<feature type="transmembrane region" description="Helical" evidence="9">
    <location>
        <begin position="69"/>
        <end position="91"/>
    </location>
</feature>
<keyword evidence="3 9" id="KW-0812">Transmembrane</keyword>
<dbReference type="InterPro" id="IPR003593">
    <property type="entry name" value="AAA+_ATPase"/>
</dbReference>
<evidence type="ECO:0000256" key="1">
    <source>
        <dbReference type="ARBA" id="ARBA00004141"/>
    </source>
</evidence>
<feature type="transmembrane region" description="Helical" evidence="9">
    <location>
        <begin position="361"/>
        <end position="387"/>
    </location>
</feature>
<dbReference type="PROSITE" id="PS50893">
    <property type="entry name" value="ABC_TRANSPORTER_2"/>
    <property type="match status" value="2"/>
</dbReference>
<evidence type="ECO:0000313" key="13">
    <source>
        <dbReference type="Proteomes" id="UP001172681"/>
    </source>
</evidence>
<dbReference type="InterPro" id="IPR011527">
    <property type="entry name" value="ABC1_TM_dom"/>
</dbReference>
<keyword evidence="2" id="KW-0813">Transport</keyword>
<gene>
    <name evidence="12" type="ORF">H2204_003419</name>
</gene>
<evidence type="ECO:0000259" key="10">
    <source>
        <dbReference type="PROSITE" id="PS50893"/>
    </source>
</evidence>
<protein>
    <submittedName>
        <fullName evidence="12">Uncharacterized protein</fullName>
    </submittedName>
</protein>
<dbReference type="InterPro" id="IPR044726">
    <property type="entry name" value="ABCC_6TM_D2"/>
</dbReference>
<accession>A0AA38Y9B4</accession>
<organism evidence="12 13">
    <name type="scientific">Knufia peltigerae</name>
    <dbReference type="NCBI Taxonomy" id="1002370"/>
    <lineage>
        <taxon>Eukaryota</taxon>
        <taxon>Fungi</taxon>
        <taxon>Dikarya</taxon>
        <taxon>Ascomycota</taxon>
        <taxon>Pezizomycotina</taxon>
        <taxon>Eurotiomycetes</taxon>
        <taxon>Chaetothyriomycetidae</taxon>
        <taxon>Chaetothyriales</taxon>
        <taxon>Trichomeriaceae</taxon>
        <taxon>Knufia</taxon>
    </lineage>
</organism>
<evidence type="ECO:0000256" key="5">
    <source>
        <dbReference type="ARBA" id="ARBA00022840"/>
    </source>
</evidence>
<dbReference type="PANTHER" id="PTHR24223">
    <property type="entry name" value="ATP-BINDING CASSETTE SUB-FAMILY C"/>
    <property type="match status" value="1"/>
</dbReference>
<feature type="domain" description="ABC transmembrane type-1" evidence="11">
    <location>
        <begin position="242"/>
        <end position="525"/>
    </location>
</feature>
<dbReference type="Pfam" id="PF00005">
    <property type="entry name" value="ABC_tran"/>
    <property type="match status" value="2"/>
</dbReference>
<dbReference type="Gene3D" id="3.40.50.300">
    <property type="entry name" value="P-loop containing nucleotide triphosphate hydrolases"/>
    <property type="match status" value="2"/>
</dbReference>
<dbReference type="SUPFAM" id="SSF52540">
    <property type="entry name" value="P-loop containing nucleoside triphosphate hydrolases"/>
    <property type="match status" value="2"/>
</dbReference>
<sequence>MATDTCEPAADNNFGPVIATCARLFDFTLLFEQIILSIPVDALFVIAAGWRTWYLLFSDRKADPGRGILMAKLMGTFGLIGAALVLLVIQITNAHKLTHASIPSAAVTLPELRTLYLIPGTHATATALTVVTCLKVYLLVLEAREKRRYLEPGYRDLPREMTSGIFNRSLFIWLNALFWSRFRQPVDPEDLGATDLKLHSNALHDAVRRQWKRQRLDCCVPLARALLRAHRHPSLAPVPARLCYAMLLFAQPYLIHRTINFLREPHTRMGEDIGSGLIGATAVIYIGLAISNMWYKHLVYRSIVIIRGALVALIYSESIILLYDAEDPQAAVTLMSTDVDRICQSLAFVHEVWSRTLELGIGISLLALQIGWVSVMPIAVVLISALLDARITASIGGQAGAWAAAVQQRISLTAGVLSSLKSVRMLGIEKAMSRMIQDERHNELRLQAKFRWSTVWLNTIATDRASGNAPTALAAAVTFITYAIKARGDGTQSLDVSRAFTSLALISLVTTPANELLTAVPFMASCFGSLNRIEKYLTEKRHQSGSGISTTTDCNPQDEIRFPLAEKCHNKPTALLRNSWLVDASDTKSDIKEVDLVLYPSSLTIITGPSGCGKSTFLKRFIGDSRHVQGTLSIMSSKISYCPQLPWLFSASIRDNICGVKRAPVDMKWYSEVVNSCCVTPDLLEMPNGDLTLVNGQAVSLSGGQRQRIALARALYHPPKLLLLDDVLSALDADTENKIMNKMLGSRGLFRRLDAAVVLVTHATKYESAADNIVSLNDLRQVSVRTNIQSHTKSETLVGDEIYSQADEINLEKTANERQESPIQDHPSTNCTRESGNDQPEPIRKKLDGDFADYIYYFKSVRGVWVLTFFAFASSNTVCYYTSQVVLQWWTADNGHHESKWMPLYACLACGNLLFFALLCWTMFLRLVPQSASSLHQTLLDAVMGASYPFLAGENGQVGAILNRFSQDMTVVDTQLPTGLLCSIVYLFWGFGSLALISTGSSYMAVTVPVVFAVLYLLQKVYLRTSRRLRLLDLEMRSPLYSHFLDTLAGLSSIKAFGWENKFTEEMMGRLDNSQLPYYLLFCAQRWLNLVLDLIVAGLAIVVVTMAVKLRAASDPSSLGLSLNNILSFNEILSLLLQFWTQLEVSLGAITRTREFARTTREEGARGEDKCMGRKSSAWPEHGAIEIRNLRAGFTDERMILDGISMSIRPGEKIGICGRTGSGKSSLLLTILGLLEPSTGGSISIDGVDLKNLSGDAVRERIITIPQDVFLFAGSVRRNLDPGAFYTDAQLVTVLSRVNLWQLIQVQGGLDSAVRSDALSQGQKQLFGVARAILKTSIPAATMATAAIHGRSVQRPEDGAGPATAGKVVLLDEATSNVDRETDAFMQRVIREEFATHTMIVVAHRLDTILDSDRIAVLDGGRLRELDTPRALLARRDSAFSALYRSSKSHMTAGVEV</sequence>
<keyword evidence="7 9" id="KW-0472">Membrane</keyword>
<dbReference type="FunFam" id="1.20.1560.10:FF:000055">
    <property type="entry name" value="ABC multidrug transporter (Eurofung)"/>
    <property type="match status" value="1"/>
</dbReference>
<evidence type="ECO:0000256" key="4">
    <source>
        <dbReference type="ARBA" id="ARBA00022741"/>
    </source>
</evidence>
<proteinExistence type="predicted"/>
<feature type="domain" description="ABC transmembrane type-1" evidence="11">
    <location>
        <begin position="866"/>
        <end position="1152"/>
    </location>
</feature>
<dbReference type="InterPro" id="IPR003439">
    <property type="entry name" value="ABC_transporter-like_ATP-bd"/>
</dbReference>